<sequence>MLKTENLYRIEIIKPCTVSGILNGLFGGFYPFAEEDEYIKKNWGTIPAGTKGWVVKKWRKMYFSADENQPEIKLFTPTDQPYVLIPYSKIKDAYKKI</sequence>
<proteinExistence type="predicted"/>
<evidence type="ECO:0000313" key="2">
    <source>
        <dbReference type="Proteomes" id="UP001319060"/>
    </source>
</evidence>
<evidence type="ECO:0000313" key="1">
    <source>
        <dbReference type="EMBL" id="MBN3545312.1"/>
    </source>
</evidence>
<dbReference type="Proteomes" id="UP001319060">
    <property type="component" value="Unassembled WGS sequence"/>
</dbReference>
<protein>
    <submittedName>
        <fullName evidence="1">Uncharacterized protein</fullName>
    </submittedName>
</protein>
<name>A0ABS2ZDD8_9BACL</name>
<organism evidence="1 2">
    <name type="scientific">Fictibacillus barbaricus</name>
    <dbReference type="NCBI Taxonomy" id="182136"/>
    <lineage>
        <taxon>Bacteria</taxon>
        <taxon>Bacillati</taxon>
        <taxon>Bacillota</taxon>
        <taxon>Bacilli</taxon>
        <taxon>Bacillales</taxon>
        <taxon>Fictibacillaceae</taxon>
        <taxon>Fictibacillus</taxon>
    </lineage>
</organism>
<comment type="caution">
    <text evidence="1">The sequence shown here is derived from an EMBL/GenBank/DDBJ whole genome shotgun (WGS) entry which is preliminary data.</text>
</comment>
<accession>A0ABS2ZDD8</accession>
<dbReference type="RefSeq" id="WP_188403997.1">
    <property type="nucleotide sequence ID" value="NZ_BMCE01000002.1"/>
</dbReference>
<gene>
    <name evidence="1" type="ORF">JYA64_08400</name>
</gene>
<reference evidence="1 2" key="1">
    <citation type="submission" date="2021-01" db="EMBL/GenBank/DDBJ databases">
        <title>Genome Sequencing of Type Strains.</title>
        <authorList>
            <person name="Lemaire J.F."/>
            <person name="Inderbitzin P."/>
            <person name="Collins S.B."/>
            <person name="Wespe N."/>
            <person name="Knight-Connoni V."/>
        </authorList>
    </citation>
    <scope>NUCLEOTIDE SEQUENCE [LARGE SCALE GENOMIC DNA]</scope>
    <source>
        <strain evidence="1 2">DSM 14730</strain>
    </source>
</reference>
<keyword evidence="2" id="KW-1185">Reference proteome</keyword>
<dbReference type="EMBL" id="JAFHKS010000042">
    <property type="protein sequence ID" value="MBN3545312.1"/>
    <property type="molecule type" value="Genomic_DNA"/>
</dbReference>